<dbReference type="Gene3D" id="1.10.357.10">
    <property type="entry name" value="Tetracycline Repressor, domain 2"/>
    <property type="match status" value="1"/>
</dbReference>
<name>X0PS35_9LACO</name>
<dbReference type="EMBL" id="AZGA01000054">
    <property type="protein sequence ID" value="KRM33326.1"/>
    <property type="molecule type" value="Genomic_DNA"/>
</dbReference>
<evidence type="ECO:0000256" key="2">
    <source>
        <dbReference type="PROSITE-ProRule" id="PRU00335"/>
    </source>
</evidence>
<dbReference type="InterPro" id="IPR023772">
    <property type="entry name" value="DNA-bd_HTH_TetR-type_CS"/>
</dbReference>
<reference evidence="4 5" key="1">
    <citation type="journal article" date="2015" name="Genome Announc.">
        <title>Expanding the biotechnology potential of lactobacilli through comparative genomics of 213 strains and associated genera.</title>
        <authorList>
            <person name="Sun Z."/>
            <person name="Harris H.M."/>
            <person name="McCann A."/>
            <person name="Guo C."/>
            <person name="Argimon S."/>
            <person name="Zhang W."/>
            <person name="Yang X."/>
            <person name="Jeffery I.B."/>
            <person name="Cooney J.C."/>
            <person name="Kagawa T.F."/>
            <person name="Liu W."/>
            <person name="Song Y."/>
            <person name="Salvetti E."/>
            <person name="Wrobel A."/>
            <person name="Rasinkangas P."/>
            <person name="Parkhill J."/>
            <person name="Rea M.C."/>
            <person name="O'Sullivan O."/>
            <person name="Ritari J."/>
            <person name="Douillard F.P."/>
            <person name="Paul Ross R."/>
            <person name="Yang R."/>
            <person name="Briner A.E."/>
            <person name="Felis G.E."/>
            <person name="de Vos W.M."/>
            <person name="Barrangou R."/>
            <person name="Klaenhammer T.R."/>
            <person name="Caufield P.W."/>
            <person name="Cui Y."/>
            <person name="Zhang H."/>
            <person name="O'Toole P.W."/>
        </authorList>
    </citation>
    <scope>NUCLEOTIDE SEQUENCE [LARGE SCALE GENOMIC DNA]</scope>
    <source>
        <strain evidence="4 5">DSM 18527</strain>
    </source>
</reference>
<dbReference type="InterPro" id="IPR009057">
    <property type="entry name" value="Homeodomain-like_sf"/>
</dbReference>
<dbReference type="SUPFAM" id="SSF46689">
    <property type="entry name" value="Homeodomain-like"/>
    <property type="match status" value="1"/>
</dbReference>
<protein>
    <submittedName>
        <fullName evidence="4">Transcriptional regulator, TetR family</fullName>
    </submittedName>
</protein>
<keyword evidence="1 2" id="KW-0238">DNA-binding</keyword>
<dbReference type="eggNOG" id="COG1309">
    <property type="taxonomic scope" value="Bacteria"/>
</dbReference>
<sequence>MEAIKINVNQTKAKIIAATITAIDNQGYQDISLRQLAQKLGLTTGAVYKHFANKDDLFFTVAQQLSNDLYQTIAPQVQADMKAPKQALVTLGVALIQAFETAGNKMDFLFFNPSITAVYQPGASPKDFPLLALTKDVIAKIAQAYPTVDPETLFIKVWAFLQGYAMLVRHNVVAIDENLMIQTINDMIGVN</sequence>
<gene>
    <name evidence="4" type="ORF">FC83_GL002893</name>
</gene>
<dbReference type="PROSITE" id="PS01081">
    <property type="entry name" value="HTH_TETR_1"/>
    <property type="match status" value="1"/>
</dbReference>
<dbReference type="PROSITE" id="PS50977">
    <property type="entry name" value="HTH_TETR_2"/>
    <property type="match status" value="1"/>
</dbReference>
<keyword evidence="5" id="KW-1185">Reference proteome</keyword>
<dbReference type="GO" id="GO:0003677">
    <property type="term" value="F:DNA binding"/>
    <property type="evidence" value="ECO:0007669"/>
    <property type="project" value="UniProtKB-UniRule"/>
</dbReference>
<dbReference type="PRINTS" id="PR00455">
    <property type="entry name" value="HTHTETR"/>
</dbReference>
<evidence type="ECO:0000313" key="4">
    <source>
        <dbReference type="EMBL" id="KRM33326.1"/>
    </source>
</evidence>
<proteinExistence type="predicted"/>
<dbReference type="PATRIC" id="fig|1423734.3.peg.2943"/>
<dbReference type="Pfam" id="PF00440">
    <property type="entry name" value="TetR_N"/>
    <property type="match status" value="1"/>
</dbReference>
<dbReference type="InterPro" id="IPR050624">
    <property type="entry name" value="HTH-type_Tx_Regulator"/>
</dbReference>
<dbReference type="STRING" id="1423734.FC83_GL002893"/>
<dbReference type="Proteomes" id="UP000051236">
    <property type="component" value="Unassembled WGS sequence"/>
</dbReference>
<dbReference type="PANTHER" id="PTHR43479">
    <property type="entry name" value="ACREF/ENVCD OPERON REPRESSOR-RELATED"/>
    <property type="match status" value="1"/>
</dbReference>
<feature type="domain" description="HTH tetR-type" evidence="3">
    <location>
        <begin position="9"/>
        <end position="69"/>
    </location>
</feature>
<evidence type="ECO:0000259" key="3">
    <source>
        <dbReference type="PROSITE" id="PS50977"/>
    </source>
</evidence>
<evidence type="ECO:0000256" key="1">
    <source>
        <dbReference type="ARBA" id="ARBA00023125"/>
    </source>
</evidence>
<comment type="caution">
    <text evidence="4">The sequence shown here is derived from an EMBL/GenBank/DDBJ whole genome shotgun (WGS) entry which is preliminary data.</text>
</comment>
<evidence type="ECO:0000313" key="5">
    <source>
        <dbReference type="Proteomes" id="UP000051236"/>
    </source>
</evidence>
<dbReference type="AlphaFoldDB" id="X0PS35"/>
<organism evidence="4 5">
    <name type="scientific">Agrilactobacillus composti DSM 18527 = JCM 14202</name>
    <dbReference type="NCBI Taxonomy" id="1423734"/>
    <lineage>
        <taxon>Bacteria</taxon>
        <taxon>Bacillati</taxon>
        <taxon>Bacillota</taxon>
        <taxon>Bacilli</taxon>
        <taxon>Lactobacillales</taxon>
        <taxon>Lactobacillaceae</taxon>
        <taxon>Agrilactobacillus</taxon>
    </lineage>
</organism>
<dbReference type="InterPro" id="IPR001647">
    <property type="entry name" value="HTH_TetR"/>
</dbReference>
<accession>X0PS35</accession>
<dbReference type="PANTHER" id="PTHR43479:SF11">
    <property type="entry name" value="ACREF_ENVCD OPERON REPRESSOR-RELATED"/>
    <property type="match status" value="1"/>
</dbReference>
<feature type="DNA-binding region" description="H-T-H motif" evidence="2">
    <location>
        <begin position="32"/>
        <end position="51"/>
    </location>
</feature>